<dbReference type="AlphaFoldDB" id="A0A0D7BPZ0"/>
<feature type="region of interest" description="Disordered" evidence="1">
    <location>
        <begin position="120"/>
        <end position="142"/>
    </location>
</feature>
<dbReference type="Proteomes" id="UP000054007">
    <property type="component" value="Unassembled WGS sequence"/>
</dbReference>
<organism evidence="2 3">
    <name type="scientific">Cylindrobasidium torrendii FP15055 ss-10</name>
    <dbReference type="NCBI Taxonomy" id="1314674"/>
    <lineage>
        <taxon>Eukaryota</taxon>
        <taxon>Fungi</taxon>
        <taxon>Dikarya</taxon>
        <taxon>Basidiomycota</taxon>
        <taxon>Agaricomycotina</taxon>
        <taxon>Agaricomycetes</taxon>
        <taxon>Agaricomycetidae</taxon>
        <taxon>Agaricales</taxon>
        <taxon>Marasmiineae</taxon>
        <taxon>Physalacriaceae</taxon>
        <taxon>Cylindrobasidium</taxon>
    </lineage>
</organism>
<sequence>MTPLPRHLDDHELSSSRFDVFHFLNILDTRSAAALISGGYVTLKDLPLDCFESCEEHATLTAELDDTRFSWEVPSEIISPVVIEWWLSLCDENRQTYESHMKILANAKRHIMRVAMEKEKSKRMEMEGDGSLTAASTTPNERGHIVSAHEGRKRKMEEDINSHAKRIKVSAEDGSAYSKEMLPLSANDVDEDIVMSDSTDSPTSHPPFDPTYGGSYEPTSPLPLDVTKFPPICLKFSTQTCPCTGKYRKPKPPPSIVPRAPKVRYDSAEGVELRLTRRSILKYLCMNGQVLNIMFPAKFASGDSQRCPCENDPHKDKKPRPIYGQSHDVFIKTLNVDSATPLPLPDEELERVAPGYYRDWVDFKKREAAKMNRRYYLKLAETQGSQWPREFTCTMDAQAIWRQRRSENLDPRQQGPHPLRQCIDAGQVCMPSQKPVLKLDSAYRVTMSYTRKGDAS</sequence>
<protein>
    <submittedName>
        <fullName evidence="2">Uncharacterized protein</fullName>
    </submittedName>
</protein>
<accession>A0A0D7BPZ0</accession>
<evidence type="ECO:0000313" key="2">
    <source>
        <dbReference type="EMBL" id="KIY72275.1"/>
    </source>
</evidence>
<gene>
    <name evidence="2" type="ORF">CYLTODRAFT_440700</name>
</gene>
<reference evidence="2 3" key="1">
    <citation type="journal article" date="2015" name="Fungal Genet. Biol.">
        <title>Evolution of novel wood decay mechanisms in Agaricales revealed by the genome sequences of Fistulina hepatica and Cylindrobasidium torrendii.</title>
        <authorList>
            <person name="Floudas D."/>
            <person name="Held B.W."/>
            <person name="Riley R."/>
            <person name="Nagy L.G."/>
            <person name="Koehler G."/>
            <person name="Ransdell A.S."/>
            <person name="Younus H."/>
            <person name="Chow J."/>
            <person name="Chiniquy J."/>
            <person name="Lipzen A."/>
            <person name="Tritt A."/>
            <person name="Sun H."/>
            <person name="Haridas S."/>
            <person name="LaButti K."/>
            <person name="Ohm R.A."/>
            <person name="Kues U."/>
            <person name="Blanchette R.A."/>
            <person name="Grigoriev I.V."/>
            <person name="Minto R.E."/>
            <person name="Hibbett D.S."/>
        </authorList>
    </citation>
    <scope>NUCLEOTIDE SEQUENCE [LARGE SCALE GENOMIC DNA]</scope>
    <source>
        <strain evidence="2 3">FP15055 ss-10</strain>
    </source>
</reference>
<evidence type="ECO:0000313" key="3">
    <source>
        <dbReference type="Proteomes" id="UP000054007"/>
    </source>
</evidence>
<evidence type="ECO:0000256" key="1">
    <source>
        <dbReference type="SAM" id="MobiDB-lite"/>
    </source>
</evidence>
<name>A0A0D7BPZ0_9AGAR</name>
<keyword evidence="3" id="KW-1185">Reference proteome</keyword>
<proteinExistence type="predicted"/>
<dbReference type="EMBL" id="KN880445">
    <property type="protein sequence ID" value="KIY72275.1"/>
    <property type="molecule type" value="Genomic_DNA"/>
</dbReference>